<evidence type="ECO:0000256" key="3">
    <source>
        <dbReference type="ARBA" id="ARBA00022553"/>
    </source>
</evidence>
<dbReference type="GO" id="GO:0000155">
    <property type="term" value="F:phosphorelay sensor kinase activity"/>
    <property type="evidence" value="ECO:0007669"/>
    <property type="project" value="InterPro"/>
</dbReference>
<reference evidence="9 10" key="1">
    <citation type="submission" date="2020-08" db="EMBL/GenBank/DDBJ databases">
        <title>Croceimicrobium hydrocarbonivorans gen. nov., sp. nov., a novel marine bacterium isolated from a bacterial consortium that degrades polyethylene terephthalate.</title>
        <authorList>
            <person name="Liu R."/>
        </authorList>
    </citation>
    <scope>NUCLEOTIDE SEQUENCE [LARGE SCALE GENOMIC DNA]</scope>
    <source>
        <strain evidence="9 10">A20-9</strain>
    </source>
</reference>
<dbReference type="EMBL" id="CP060139">
    <property type="protein sequence ID" value="QNR22699.1"/>
    <property type="molecule type" value="Genomic_DNA"/>
</dbReference>
<keyword evidence="7" id="KW-1133">Transmembrane helix</keyword>
<keyword evidence="7" id="KW-0812">Transmembrane</keyword>
<dbReference type="InterPro" id="IPR050351">
    <property type="entry name" value="BphY/WalK/GraS-like"/>
</dbReference>
<evidence type="ECO:0000256" key="2">
    <source>
        <dbReference type="ARBA" id="ARBA00012438"/>
    </source>
</evidence>
<dbReference type="FunFam" id="3.30.565.10:FF:000006">
    <property type="entry name" value="Sensor histidine kinase WalK"/>
    <property type="match status" value="1"/>
</dbReference>
<dbReference type="KEGG" id="chyd:H4K34_09925"/>
<dbReference type="InterPro" id="IPR005467">
    <property type="entry name" value="His_kinase_dom"/>
</dbReference>
<dbReference type="PANTHER" id="PTHR45453:SF1">
    <property type="entry name" value="PHOSPHATE REGULON SENSOR PROTEIN PHOR"/>
    <property type="match status" value="1"/>
</dbReference>
<dbReference type="EC" id="2.7.13.3" evidence="2"/>
<evidence type="ECO:0000256" key="1">
    <source>
        <dbReference type="ARBA" id="ARBA00000085"/>
    </source>
</evidence>
<sequence>MRLDKPGILAFIIALILAIVVLGAFSALQASYHFEGAPSYLPWLLGLALFVLAYFMIRLGVEQFVYSKVKIIYKNIHELKIGSETEEEELARSTDLDKVTKEVSEWATQNRNEIAELRERENFRREFIGNISHELKTPIFNIQGYLLTLLDGAIDDQEINRRYLKRANKSVDRMINIIEDLEVIAALESDRVQINYESFDLTELVEGVFELLEDKAHKKHVQFKIKKDLDRPLKVMADRAKIEQVLINLVGNAIKYGNEKGQVEVRFFDMDKHILTEVSDDGIGIPPEDVPRIFERFYRVDKSRSRDAGGTGLGLSIVKHIIEAHKQTINVRSSENKGSTFSFTLKKS</sequence>
<dbReference type="InterPro" id="IPR036890">
    <property type="entry name" value="HATPase_C_sf"/>
</dbReference>
<dbReference type="PANTHER" id="PTHR45453">
    <property type="entry name" value="PHOSPHATE REGULON SENSOR PROTEIN PHOR"/>
    <property type="match status" value="1"/>
</dbReference>
<dbReference type="CDD" id="cd00082">
    <property type="entry name" value="HisKA"/>
    <property type="match status" value="1"/>
</dbReference>
<keyword evidence="5 9" id="KW-0418">Kinase</keyword>
<dbReference type="Gene3D" id="3.30.565.10">
    <property type="entry name" value="Histidine kinase-like ATPase, C-terminal domain"/>
    <property type="match status" value="1"/>
</dbReference>
<dbReference type="Gene3D" id="1.10.287.130">
    <property type="match status" value="1"/>
</dbReference>
<dbReference type="SMART" id="SM00388">
    <property type="entry name" value="HisKA"/>
    <property type="match status" value="1"/>
</dbReference>
<dbReference type="AlphaFoldDB" id="A0A7H0VAF1"/>
<dbReference type="SUPFAM" id="SSF55874">
    <property type="entry name" value="ATPase domain of HSP90 chaperone/DNA topoisomerase II/histidine kinase"/>
    <property type="match status" value="1"/>
</dbReference>
<feature type="domain" description="Histidine kinase" evidence="8">
    <location>
        <begin position="130"/>
        <end position="348"/>
    </location>
</feature>
<dbReference type="SUPFAM" id="SSF47384">
    <property type="entry name" value="Homodimeric domain of signal transducing histidine kinase"/>
    <property type="match status" value="1"/>
</dbReference>
<evidence type="ECO:0000256" key="6">
    <source>
        <dbReference type="ARBA" id="ARBA00023012"/>
    </source>
</evidence>
<keyword evidence="10" id="KW-1185">Reference proteome</keyword>
<dbReference type="InterPro" id="IPR004358">
    <property type="entry name" value="Sig_transdc_His_kin-like_C"/>
</dbReference>
<name>A0A7H0VAF1_9FLAO</name>
<evidence type="ECO:0000313" key="9">
    <source>
        <dbReference type="EMBL" id="QNR22699.1"/>
    </source>
</evidence>
<dbReference type="SMART" id="SM00387">
    <property type="entry name" value="HATPase_c"/>
    <property type="match status" value="1"/>
</dbReference>
<dbReference type="Pfam" id="PF00512">
    <property type="entry name" value="HisKA"/>
    <property type="match status" value="1"/>
</dbReference>
<dbReference type="CDD" id="cd00075">
    <property type="entry name" value="HATPase"/>
    <property type="match status" value="1"/>
</dbReference>
<evidence type="ECO:0000259" key="8">
    <source>
        <dbReference type="PROSITE" id="PS50109"/>
    </source>
</evidence>
<dbReference type="Proteomes" id="UP000516305">
    <property type="component" value="Chromosome"/>
</dbReference>
<keyword evidence="4" id="KW-0808">Transferase</keyword>
<dbReference type="PRINTS" id="PR00344">
    <property type="entry name" value="BCTRLSENSOR"/>
</dbReference>
<dbReference type="InterPro" id="IPR003594">
    <property type="entry name" value="HATPase_dom"/>
</dbReference>
<dbReference type="GO" id="GO:0005886">
    <property type="term" value="C:plasma membrane"/>
    <property type="evidence" value="ECO:0007669"/>
    <property type="project" value="TreeGrafter"/>
</dbReference>
<keyword evidence="3" id="KW-0597">Phosphoprotein</keyword>
<dbReference type="GO" id="GO:0004721">
    <property type="term" value="F:phosphoprotein phosphatase activity"/>
    <property type="evidence" value="ECO:0007669"/>
    <property type="project" value="TreeGrafter"/>
</dbReference>
<dbReference type="PROSITE" id="PS50109">
    <property type="entry name" value="HIS_KIN"/>
    <property type="match status" value="1"/>
</dbReference>
<evidence type="ECO:0000256" key="5">
    <source>
        <dbReference type="ARBA" id="ARBA00022777"/>
    </source>
</evidence>
<dbReference type="RefSeq" id="WP_210757266.1">
    <property type="nucleotide sequence ID" value="NZ_CP060139.1"/>
</dbReference>
<evidence type="ECO:0000313" key="10">
    <source>
        <dbReference type="Proteomes" id="UP000516305"/>
    </source>
</evidence>
<dbReference type="Pfam" id="PF02518">
    <property type="entry name" value="HATPase_c"/>
    <property type="match status" value="1"/>
</dbReference>
<evidence type="ECO:0000256" key="7">
    <source>
        <dbReference type="SAM" id="Phobius"/>
    </source>
</evidence>
<dbReference type="InterPro" id="IPR003661">
    <property type="entry name" value="HisK_dim/P_dom"/>
</dbReference>
<gene>
    <name evidence="9" type="ORF">H4K34_09925</name>
</gene>
<keyword evidence="7" id="KW-0472">Membrane</keyword>
<feature type="transmembrane region" description="Helical" evidence="7">
    <location>
        <begin position="7"/>
        <end position="28"/>
    </location>
</feature>
<evidence type="ECO:0000256" key="4">
    <source>
        <dbReference type="ARBA" id="ARBA00022679"/>
    </source>
</evidence>
<comment type="catalytic activity">
    <reaction evidence="1">
        <text>ATP + protein L-histidine = ADP + protein N-phospho-L-histidine.</text>
        <dbReference type="EC" id="2.7.13.3"/>
    </reaction>
</comment>
<proteinExistence type="predicted"/>
<feature type="transmembrane region" description="Helical" evidence="7">
    <location>
        <begin position="40"/>
        <end position="61"/>
    </location>
</feature>
<keyword evidence="6" id="KW-0902">Two-component regulatory system</keyword>
<accession>A0A7H0VAF1</accession>
<organism evidence="9 10">
    <name type="scientific">Croceimicrobium hydrocarbonivorans</name>
    <dbReference type="NCBI Taxonomy" id="2761580"/>
    <lineage>
        <taxon>Bacteria</taxon>
        <taxon>Pseudomonadati</taxon>
        <taxon>Bacteroidota</taxon>
        <taxon>Flavobacteriia</taxon>
        <taxon>Flavobacteriales</taxon>
        <taxon>Owenweeksiaceae</taxon>
        <taxon>Croceimicrobium</taxon>
    </lineage>
</organism>
<dbReference type="InterPro" id="IPR036097">
    <property type="entry name" value="HisK_dim/P_sf"/>
</dbReference>
<dbReference type="GO" id="GO:0016036">
    <property type="term" value="P:cellular response to phosphate starvation"/>
    <property type="evidence" value="ECO:0007669"/>
    <property type="project" value="TreeGrafter"/>
</dbReference>
<protein>
    <recommendedName>
        <fullName evidence="2">histidine kinase</fullName>
        <ecNumber evidence="2">2.7.13.3</ecNumber>
    </recommendedName>
</protein>